<proteinExistence type="predicted"/>
<reference evidence="1" key="1">
    <citation type="journal article" date="2019" name="bioRxiv">
        <title>The Genome of the Zebra Mussel, Dreissena polymorpha: A Resource for Invasive Species Research.</title>
        <authorList>
            <person name="McCartney M.A."/>
            <person name="Auch B."/>
            <person name="Kono T."/>
            <person name="Mallez S."/>
            <person name="Zhang Y."/>
            <person name="Obille A."/>
            <person name="Becker A."/>
            <person name="Abrahante J.E."/>
            <person name="Garbe J."/>
            <person name="Badalamenti J.P."/>
            <person name="Herman A."/>
            <person name="Mangelson H."/>
            <person name="Liachko I."/>
            <person name="Sullivan S."/>
            <person name="Sone E.D."/>
            <person name="Koren S."/>
            <person name="Silverstein K.A.T."/>
            <person name="Beckman K.B."/>
            <person name="Gohl D.M."/>
        </authorList>
    </citation>
    <scope>NUCLEOTIDE SEQUENCE</scope>
    <source>
        <strain evidence="1">Duluth1</strain>
        <tissue evidence="1">Whole animal</tissue>
    </source>
</reference>
<gene>
    <name evidence="1" type="ORF">DPMN_151067</name>
</gene>
<organism evidence="1 2">
    <name type="scientific">Dreissena polymorpha</name>
    <name type="common">Zebra mussel</name>
    <name type="synonym">Mytilus polymorpha</name>
    <dbReference type="NCBI Taxonomy" id="45954"/>
    <lineage>
        <taxon>Eukaryota</taxon>
        <taxon>Metazoa</taxon>
        <taxon>Spiralia</taxon>
        <taxon>Lophotrochozoa</taxon>
        <taxon>Mollusca</taxon>
        <taxon>Bivalvia</taxon>
        <taxon>Autobranchia</taxon>
        <taxon>Heteroconchia</taxon>
        <taxon>Euheterodonta</taxon>
        <taxon>Imparidentia</taxon>
        <taxon>Neoheterodontei</taxon>
        <taxon>Myida</taxon>
        <taxon>Dreissenoidea</taxon>
        <taxon>Dreissenidae</taxon>
        <taxon>Dreissena</taxon>
    </lineage>
</organism>
<evidence type="ECO:0000313" key="1">
    <source>
        <dbReference type="EMBL" id="KAH3797486.1"/>
    </source>
</evidence>
<protein>
    <submittedName>
        <fullName evidence="1">Uncharacterized protein</fullName>
    </submittedName>
</protein>
<dbReference type="Proteomes" id="UP000828390">
    <property type="component" value="Unassembled WGS sequence"/>
</dbReference>
<comment type="caution">
    <text evidence="1">The sequence shown here is derived from an EMBL/GenBank/DDBJ whole genome shotgun (WGS) entry which is preliminary data.</text>
</comment>
<sequence>MGSLDTIETRCKGGNHNSLCNNYSEIYTQINDITTTATIADTYTSEWSAGNKLCLTNGRYPSFARSITNTGFTEVQKQYYGTGISEQTY</sequence>
<keyword evidence="2" id="KW-1185">Reference proteome</keyword>
<dbReference type="EMBL" id="JAIWYP010000007">
    <property type="protein sequence ID" value="KAH3797486.1"/>
    <property type="molecule type" value="Genomic_DNA"/>
</dbReference>
<evidence type="ECO:0000313" key="2">
    <source>
        <dbReference type="Proteomes" id="UP000828390"/>
    </source>
</evidence>
<reference evidence="1" key="2">
    <citation type="submission" date="2020-11" db="EMBL/GenBank/DDBJ databases">
        <authorList>
            <person name="McCartney M.A."/>
            <person name="Auch B."/>
            <person name="Kono T."/>
            <person name="Mallez S."/>
            <person name="Becker A."/>
            <person name="Gohl D.M."/>
            <person name="Silverstein K.A.T."/>
            <person name="Koren S."/>
            <person name="Bechman K.B."/>
            <person name="Herman A."/>
            <person name="Abrahante J.E."/>
            <person name="Garbe J."/>
        </authorList>
    </citation>
    <scope>NUCLEOTIDE SEQUENCE</scope>
    <source>
        <strain evidence="1">Duluth1</strain>
        <tissue evidence="1">Whole animal</tissue>
    </source>
</reference>
<dbReference type="AlphaFoldDB" id="A0A9D4FIU3"/>
<name>A0A9D4FIU3_DREPO</name>
<accession>A0A9D4FIU3</accession>